<dbReference type="Gene3D" id="3.30.70.1440">
    <property type="entry name" value="Multidrug efflux transporter AcrB pore domain"/>
    <property type="match status" value="1"/>
</dbReference>
<dbReference type="InterPro" id="IPR027463">
    <property type="entry name" value="AcrB_DN_DC_subdom"/>
</dbReference>
<dbReference type="EMBL" id="PQSP01000005">
    <property type="protein sequence ID" value="RUS66312.1"/>
    <property type="molecule type" value="Genomic_DNA"/>
</dbReference>
<comment type="caution">
    <text evidence="2">The sequence shown here is derived from an EMBL/GenBank/DDBJ whole genome shotgun (WGS) entry which is preliminary data.</text>
</comment>
<dbReference type="OrthoDB" id="9042683at2"/>
<dbReference type="Gene3D" id="3.30.2090.10">
    <property type="entry name" value="Multidrug efflux transporter AcrB TolC docking domain, DN and DC subdomains"/>
    <property type="match status" value="2"/>
</dbReference>
<feature type="transmembrane region" description="Helical" evidence="1">
    <location>
        <begin position="434"/>
        <end position="454"/>
    </location>
</feature>
<dbReference type="Proteomes" id="UP000286947">
    <property type="component" value="Unassembled WGS sequence"/>
</dbReference>
<reference evidence="2 3" key="1">
    <citation type="submission" date="2018-01" db="EMBL/GenBank/DDBJ databases">
        <title>Saezia sanguinis gen. nov., sp. nov., in the order Burkholderiales isolated from human blood.</title>
        <authorList>
            <person name="Medina-Pascual M.J."/>
            <person name="Valdezate S."/>
            <person name="Monzon S."/>
            <person name="Cuesta I."/>
            <person name="Carrasco G."/>
            <person name="Villalon P."/>
            <person name="Saez-Nieto J.A."/>
        </authorList>
    </citation>
    <scope>NUCLEOTIDE SEQUENCE [LARGE SCALE GENOMIC DNA]</scope>
    <source>
        <strain evidence="2 3">CNM695-12</strain>
    </source>
</reference>
<feature type="transmembrane region" description="Helical" evidence="1">
    <location>
        <begin position="858"/>
        <end position="875"/>
    </location>
</feature>
<keyword evidence="1" id="KW-0472">Membrane</keyword>
<dbReference type="SUPFAM" id="SSF82714">
    <property type="entry name" value="Multidrug efflux transporter AcrB TolC docking domain, DN and DC subdomains"/>
    <property type="match status" value="2"/>
</dbReference>
<dbReference type="Pfam" id="PF00873">
    <property type="entry name" value="ACR_tran"/>
    <property type="match status" value="1"/>
</dbReference>
<feature type="transmembrane region" description="Helical" evidence="1">
    <location>
        <begin position="908"/>
        <end position="936"/>
    </location>
</feature>
<evidence type="ECO:0000313" key="3">
    <source>
        <dbReference type="Proteomes" id="UP000286947"/>
    </source>
</evidence>
<dbReference type="GO" id="GO:0005886">
    <property type="term" value="C:plasma membrane"/>
    <property type="evidence" value="ECO:0007669"/>
    <property type="project" value="TreeGrafter"/>
</dbReference>
<feature type="transmembrane region" description="Helical" evidence="1">
    <location>
        <begin position="988"/>
        <end position="1012"/>
    </location>
</feature>
<protein>
    <submittedName>
        <fullName evidence="2">Multidrug resistance protein MdtC</fullName>
    </submittedName>
</protein>
<dbReference type="FunFam" id="3.30.70.1430:FF:000001">
    <property type="entry name" value="Efflux pump membrane transporter"/>
    <property type="match status" value="1"/>
</dbReference>
<feature type="transmembrane region" description="Helical" evidence="1">
    <location>
        <begin position="466"/>
        <end position="492"/>
    </location>
</feature>
<name>A0A433SC49_9BURK</name>
<organism evidence="2 3">
    <name type="scientific">Saezia sanguinis</name>
    <dbReference type="NCBI Taxonomy" id="1965230"/>
    <lineage>
        <taxon>Bacteria</taxon>
        <taxon>Pseudomonadati</taxon>
        <taxon>Pseudomonadota</taxon>
        <taxon>Betaproteobacteria</taxon>
        <taxon>Burkholderiales</taxon>
        <taxon>Saeziaceae</taxon>
        <taxon>Saezia</taxon>
    </lineage>
</organism>
<dbReference type="InterPro" id="IPR001036">
    <property type="entry name" value="Acrflvin-R"/>
</dbReference>
<dbReference type="PANTHER" id="PTHR32063:SF30">
    <property type="entry name" value="ACRB_ACRD_ACRF FAMILY PROTEIN"/>
    <property type="match status" value="1"/>
</dbReference>
<feature type="transmembrane region" description="Helical" evidence="1">
    <location>
        <begin position="957"/>
        <end position="976"/>
    </location>
</feature>
<keyword evidence="3" id="KW-1185">Reference proteome</keyword>
<keyword evidence="1" id="KW-1133">Transmembrane helix</keyword>
<dbReference type="SUPFAM" id="SSF82693">
    <property type="entry name" value="Multidrug efflux transporter AcrB pore domain, PN1, PN2, PC1 and PC2 subdomains"/>
    <property type="match status" value="3"/>
</dbReference>
<evidence type="ECO:0000313" key="2">
    <source>
        <dbReference type="EMBL" id="RUS66312.1"/>
    </source>
</evidence>
<accession>A0A433SC49</accession>
<dbReference type="Gene3D" id="3.30.70.1320">
    <property type="entry name" value="Multidrug efflux transporter AcrB pore domain like"/>
    <property type="match status" value="1"/>
</dbReference>
<dbReference type="PRINTS" id="PR00702">
    <property type="entry name" value="ACRIFLAVINRP"/>
</dbReference>
<dbReference type="Gene3D" id="1.20.1640.10">
    <property type="entry name" value="Multidrug efflux transporter AcrB transmembrane domain"/>
    <property type="match status" value="2"/>
</dbReference>
<dbReference type="PANTHER" id="PTHR32063">
    <property type="match status" value="1"/>
</dbReference>
<proteinExistence type="predicted"/>
<feature type="transmembrane region" description="Helical" evidence="1">
    <location>
        <begin position="337"/>
        <end position="356"/>
    </location>
</feature>
<dbReference type="Gene3D" id="3.30.70.1430">
    <property type="entry name" value="Multidrug efflux transporter AcrB pore domain"/>
    <property type="match status" value="2"/>
</dbReference>
<dbReference type="AlphaFoldDB" id="A0A433SC49"/>
<dbReference type="GO" id="GO:0042910">
    <property type="term" value="F:xenobiotic transmembrane transporter activity"/>
    <property type="evidence" value="ECO:0007669"/>
    <property type="project" value="TreeGrafter"/>
</dbReference>
<sequence>MKQRSVYLWCMTHPIGTVLLTAALVLLGVLGYLQLPVASLPETDFPTIRISASLPGASPETMASSVATPLEVQLSNVPGVTEMISTSSTGSVSLTLQFTLDKDINVAVQEVQAAINTASRRLPDDMPSAPTWRKINPADAPVLMLSVTSDSMSITELSDLTETILSRQLTQIDGVGEVAIWGLRRPAIRIQARPEVLAAAGVTLADIRAVVQQASVNQPKGTIYGSTQSSLLEINDQLLKPQDYENLIITWKNNAPIYLKDLATVSIGPENEFTASWPDGVPGVGVVIRRQPGANIIDTVNRIQEALPQLQAMLPSSMKVSVLNDRTRTIRASLHEVQLTLAVTIALVIGVMALFLRQMAATVIVTIVLCVTLIATCAVMYICGFTLNNLTLVAIVISVGFIVDDAIIVIENIHRYLEAGNSKFDAALKGIKEIGFTVFSISISLAAAFIPLLFMGGIVGKLFREFAVTATAAILISVLVCLTLAPTLGSLFMKKLDEQHHKQQERGFFSRLIGVYDHGLNWVLEHQRTTLVVFFLTLFISVLGFVFIPKGFFPLQDTGFMFGSTRAASDISYEDMVAKHRQIENILKADPDIAGFNNTVGSNSSVGSGSLMIVLKDQDERKASIHEVIDRLRSEFVKIPGIEVFLRASQDINVGAGTRRAQYLYTIRTQNSADLAYWAQALTDRLKQDPMFLDISNDLEWDAHVINMTIDREMAAQYGFSAQDIDNALYDAFGQRQINEIQTQTNQYQVVLELDAERRGSAESLAYFYLRSPLTGEMVPLRTFVNMGQPSLGPVSISHLSMQPAANISFNLPQGTPLGVAVTRLQGIANELNMPANVLGSFQGTAQVFQDSLASQPLLILAAILAVYIILGVLYESFVHPLTILSTLPSAGIGAVLFLWLWKLDFSIMALIGVILLIGIVKKNGILLIDFALHAMREQGLSAKDAIHKACLIRFRPIMMTTIAAMLGAIPLILAFGAGSELRQPLGIAIAGGLLISQMLTLFTTPIVFLALDRLFNHHHKPQATH</sequence>
<feature type="transmembrane region" description="Helical" evidence="1">
    <location>
        <begin position="393"/>
        <end position="413"/>
    </location>
</feature>
<gene>
    <name evidence="2" type="primary">mdtC</name>
    <name evidence="2" type="ORF">CUZ56_02038</name>
</gene>
<evidence type="ECO:0000256" key="1">
    <source>
        <dbReference type="SAM" id="Phobius"/>
    </source>
</evidence>
<keyword evidence="1" id="KW-0812">Transmembrane</keyword>
<feature type="transmembrane region" description="Helical" evidence="1">
    <location>
        <begin position="530"/>
        <end position="548"/>
    </location>
</feature>
<feature type="transmembrane region" description="Helical" evidence="1">
    <location>
        <begin position="882"/>
        <end position="902"/>
    </location>
</feature>
<feature type="transmembrane region" description="Helical" evidence="1">
    <location>
        <begin position="363"/>
        <end position="387"/>
    </location>
</feature>
<dbReference type="SUPFAM" id="SSF82866">
    <property type="entry name" value="Multidrug efflux transporter AcrB transmembrane domain"/>
    <property type="match status" value="2"/>
</dbReference>